<comment type="pathway">
    <text evidence="3">Carbohydrate biosynthesis; gluconeogenesis.</text>
</comment>
<dbReference type="EC" id="4.3.1.17" evidence="5"/>
<evidence type="ECO:0000256" key="1">
    <source>
        <dbReference type="ARBA" id="ARBA00001933"/>
    </source>
</evidence>
<comment type="catalytic activity">
    <reaction evidence="10">
        <text>L-serine = pyruvate + NH4(+)</text>
        <dbReference type="Rhea" id="RHEA:19169"/>
        <dbReference type="ChEBI" id="CHEBI:15361"/>
        <dbReference type="ChEBI" id="CHEBI:28938"/>
        <dbReference type="ChEBI" id="CHEBI:33384"/>
        <dbReference type="EC" id="4.3.1.17"/>
    </reaction>
</comment>
<keyword evidence="9" id="KW-0456">Lyase</keyword>
<dbReference type="InterPro" id="IPR000634">
    <property type="entry name" value="Ser/Thr_deHydtase_PyrdxlP-BS"/>
</dbReference>
<name>A0A3D8Q9M4_9HELO</name>
<protein>
    <recommendedName>
        <fullName evidence="5">L-serine ammonia-lyase</fullName>
        <ecNumber evidence="5">4.3.1.17</ecNumber>
    </recommendedName>
</protein>
<dbReference type="Pfam" id="PF00291">
    <property type="entry name" value="PALP"/>
    <property type="match status" value="1"/>
</dbReference>
<evidence type="ECO:0000256" key="8">
    <source>
        <dbReference type="ARBA" id="ARBA00022898"/>
    </source>
</evidence>
<dbReference type="GO" id="GO:0006565">
    <property type="term" value="P:L-serine catabolic process"/>
    <property type="evidence" value="ECO:0007669"/>
    <property type="project" value="TreeGrafter"/>
</dbReference>
<dbReference type="SUPFAM" id="SSF53686">
    <property type="entry name" value="Tryptophan synthase beta subunit-like PLP-dependent enzymes"/>
    <property type="match status" value="1"/>
</dbReference>
<gene>
    <name evidence="12" type="ORF">BP5796_12300</name>
</gene>
<dbReference type="GO" id="GO:0009097">
    <property type="term" value="P:isoleucine biosynthetic process"/>
    <property type="evidence" value="ECO:0007669"/>
    <property type="project" value="TreeGrafter"/>
</dbReference>
<evidence type="ECO:0000313" key="12">
    <source>
        <dbReference type="EMBL" id="RDW58370.1"/>
    </source>
</evidence>
<dbReference type="GO" id="GO:0006094">
    <property type="term" value="P:gluconeogenesis"/>
    <property type="evidence" value="ECO:0007669"/>
    <property type="project" value="UniProtKB-KW"/>
</dbReference>
<evidence type="ECO:0000313" key="13">
    <source>
        <dbReference type="Proteomes" id="UP000256328"/>
    </source>
</evidence>
<dbReference type="InterPro" id="IPR001926">
    <property type="entry name" value="TrpB-like_PALP"/>
</dbReference>
<comment type="similarity">
    <text evidence="4">Belongs to the serine/threonine dehydratase family.</text>
</comment>
<evidence type="ECO:0000259" key="11">
    <source>
        <dbReference type="Pfam" id="PF00291"/>
    </source>
</evidence>
<dbReference type="FunFam" id="3.40.50.1100:FF:000040">
    <property type="entry name" value="L-serine dehydratase, putative"/>
    <property type="match status" value="1"/>
</dbReference>
<keyword evidence="7" id="KW-0963">Cytoplasm</keyword>
<comment type="cofactor">
    <cofactor evidence="1">
        <name>pyridoxal 5'-phosphate</name>
        <dbReference type="ChEBI" id="CHEBI:597326"/>
    </cofactor>
</comment>
<dbReference type="GO" id="GO:0004794">
    <property type="term" value="F:threonine deaminase activity"/>
    <property type="evidence" value="ECO:0007669"/>
    <property type="project" value="TreeGrafter"/>
</dbReference>
<dbReference type="PANTHER" id="PTHR48078:SF2">
    <property type="entry name" value="CATABOLIC L-SERINE_THREONINE DEHYDRATASE"/>
    <property type="match status" value="1"/>
</dbReference>
<keyword evidence="8" id="KW-0663">Pyridoxal phosphate</keyword>
<dbReference type="InterPro" id="IPR050147">
    <property type="entry name" value="Ser/Thr_Dehydratase"/>
</dbReference>
<dbReference type="GO" id="GO:0005737">
    <property type="term" value="C:cytoplasm"/>
    <property type="evidence" value="ECO:0007669"/>
    <property type="project" value="UniProtKB-SubCell"/>
</dbReference>
<dbReference type="EMBL" id="PDLN01000021">
    <property type="protein sequence ID" value="RDW58370.1"/>
    <property type="molecule type" value="Genomic_DNA"/>
</dbReference>
<dbReference type="PROSITE" id="PS00165">
    <property type="entry name" value="DEHYDRATASE_SER_THR"/>
    <property type="match status" value="1"/>
</dbReference>
<dbReference type="Gene3D" id="3.40.50.1100">
    <property type="match status" value="2"/>
</dbReference>
<evidence type="ECO:0000256" key="3">
    <source>
        <dbReference type="ARBA" id="ARBA00004742"/>
    </source>
</evidence>
<dbReference type="InterPro" id="IPR036052">
    <property type="entry name" value="TrpB-like_PALP_sf"/>
</dbReference>
<evidence type="ECO:0000256" key="6">
    <source>
        <dbReference type="ARBA" id="ARBA00022432"/>
    </source>
</evidence>
<evidence type="ECO:0000256" key="2">
    <source>
        <dbReference type="ARBA" id="ARBA00004496"/>
    </source>
</evidence>
<accession>A0A3D8Q9M4</accession>
<dbReference type="AlphaFoldDB" id="A0A3D8Q9M4"/>
<evidence type="ECO:0000256" key="10">
    <source>
        <dbReference type="ARBA" id="ARBA00049406"/>
    </source>
</evidence>
<reference evidence="12 13" key="1">
    <citation type="journal article" date="2018" name="IMA Fungus">
        <title>IMA Genome-F 9: Draft genome sequence of Annulohypoxylon stygium, Aspergillus mulundensis, Berkeleyomyces basicola (syn. Thielaviopsis basicola), Ceratocystis smalleyi, two Cercospora beticola strains, Coleophoma cylindrospora, Fusarium fracticaudum, Phialophora cf. hyalina, and Morchella septimelata.</title>
        <authorList>
            <person name="Wingfield B.D."/>
            <person name="Bills G.F."/>
            <person name="Dong Y."/>
            <person name="Huang W."/>
            <person name="Nel W.J."/>
            <person name="Swalarsk-Parry B.S."/>
            <person name="Vaghefi N."/>
            <person name="Wilken P.M."/>
            <person name="An Z."/>
            <person name="de Beer Z.W."/>
            <person name="De Vos L."/>
            <person name="Chen L."/>
            <person name="Duong T.A."/>
            <person name="Gao Y."/>
            <person name="Hammerbacher A."/>
            <person name="Kikkert J.R."/>
            <person name="Li Y."/>
            <person name="Li H."/>
            <person name="Li K."/>
            <person name="Li Q."/>
            <person name="Liu X."/>
            <person name="Ma X."/>
            <person name="Naidoo K."/>
            <person name="Pethybridge S.J."/>
            <person name="Sun J."/>
            <person name="Steenkamp E.T."/>
            <person name="van der Nest M.A."/>
            <person name="van Wyk S."/>
            <person name="Wingfield M.J."/>
            <person name="Xiong C."/>
            <person name="Yue Q."/>
            <person name="Zhang X."/>
        </authorList>
    </citation>
    <scope>NUCLEOTIDE SEQUENCE [LARGE SCALE GENOMIC DNA]</scope>
    <source>
        <strain evidence="12 13">BP5796</strain>
    </source>
</reference>
<evidence type="ECO:0000256" key="9">
    <source>
        <dbReference type="ARBA" id="ARBA00023239"/>
    </source>
</evidence>
<dbReference type="GO" id="GO:0006567">
    <property type="term" value="P:L-threonine catabolic process"/>
    <property type="evidence" value="ECO:0007669"/>
    <property type="project" value="TreeGrafter"/>
</dbReference>
<dbReference type="Proteomes" id="UP000256328">
    <property type="component" value="Unassembled WGS sequence"/>
</dbReference>
<organism evidence="12 13">
    <name type="scientific">Coleophoma crateriformis</name>
    <dbReference type="NCBI Taxonomy" id="565419"/>
    <lineage>
        <taxon>Eukaryota</taxon>
        <taxon>Fungi</taxon>
        <taxon>Dikarya</taxon>
        <taxon>Ascomycota</taxon>
        <taxon>Pezizomycotina</taxon>
        <taxon>Leotiomycetes</taxon>
        <taxon>Helotiales</taxon>
        <taxon>Dermateaceae</taxon>
        <taxon>Coleophoma</taxon>
    </lineage>
</organism>
<dbReference type="GO" id="GO:0003941">
    <property type="term" value="F:L-serine ammonia-lyase activity"/>
    <property type="evidence" value="ECO:0007669"/>
    <property type="project" value="UniProtKB-EC"/>
</dbReference>
<evidence type="ECO:0000256" key="7">
    <source>
        <dbReference type="ARBA" id="ARBA00022490"/>
    </source>
</evidence>
<comment type="caution">
    <text evidence="12">The sequence shown here is derived from an EMBL/GenBank/DDBJ whole genome shotgun (WGS) entry which is preliminary data.</text>
</comment>
<evidence type="ECO:0000256" key="5">
    <source>
        <dbReference type="ARBA" id="ARBA00012093"/>
    </source>
</evidence>
<dbReference type="GO" id="GO:0030170">
    <property type="term" value="F:pyridoxal phosphate binding"/>
    <property type="evidence" value="ECO:0007669"/>
    <property type="project" value="InterPro"/>
</dbReference>
<comment type="subcellular location">
    <subcellularLocation>
        <location evidence="2">Cytoplasm</location>
    </subcellularLocation>
</comment>
<keyword evidence="6" id="KW-0312">Gluconeogenesis</keyword>
<dbReference type="OrthoDB" id="7773036at2759"/>
<keyword evidence="13" id="KW-1185">Reference proteome</keyword>
<dbReference type="PANTHER" id="PTHR48078">
    <property type="entry name" value="THREONINE DEHYDRATASE, MITOCHONDRIAL-RELATED"/>
    <property type="match status" value="1"/>
</dbReference>
<feature type="domain" description="Tryptophan synthase beta chain-like PALP" evidence="11">
    <location>
        <begin position="15"/>
        <end position="318"/>
    </location>
</feature>
<evidence type="ECO:0000256" key="4">
    <source>
        <dbReference type="ARBA" id="ARBA00010869"/>
    </source>
</evidence>
<sequence length="342" mass="36529">MAPVYQTTASSPPWITTPCVKSLSLSASAHCEVHMKLEQFQPSGSFKSRGVGNLVWRVVQRRSQMNHGSGAKTHFISSSGGNAGLATTTAAKMLGQDATVVVPETTGKYMRNKITAAGGNVIVHGPTWREADDYVRSLVAEDPSLAYVPPFDHEDIWEGNSTIIDELYLQFGGCPPSVIVCSVGGGGLLNGIMIGLDRYNWSDAVTVIAMETEGADCLAASVREGCIVTLPEITSIARSLGIKRVSDKTWEYSQMPNVKSVVLSDAQAAMACVRLAEEENIIAEPACGVSVAACYLPVLREVVPDFCRDTKVVVILCGGSSISAETLVEYRSQYSAVMTAQL</sequence>
<proteinExistence type="inferred from homology"/>